<dbReference type="EMBL" id="JABCRE010000002">
    <property type="protein sequence ID" value="NMW30841.1"/>
    <property type="molecule type" value="Genomic_DNA"/>
</dbReference>
<accession>A0A848QBE6</accession>
<dbReference type="Gene3D" id="1.10.10.10">
    <property type="entry name" value="Winged helix-like DNA-binding domain superfamily/Winged helix DNA-binding domain"/>
    <property type="match status" value="1"/>
</dbReference>
<dbReference type="GO" id="GO:0003677">
    <property type="term" value="F:DNA binding"/>
    <property type="evidence" value="ECO:0007669"/>
    <property type="project" value="UniProtKB-KW"/>
</dbReference>
<dbReference type="PROSITE" id="PS01117">
    <property type="entry name" value="HTH_MARR_1"/>
    <property type="match status" value="1"/>
</dbReference>
<gene>
    <name evidence="1" type="ORF">HKD42_02055</name>
</gene>
<reference evidence="1 2" key="1">
    <citation type="submission" date="2020-04" db="EMBL/GenBank/DDBJ databases">
        <authorList>
            <person name="Liu A."/>
        </authorList>
    </citation>
    <scope>NUCLEOTIDE SEQUENCE [LARGE SCALE GENOMIC DNA]</scope>
    <source>
        <strain evidence="1 2">RZ02</strain>
    </source>
</reference>
<keyword evidence="2" id="KW-1185">Reference proteome</keyword>
<comment type="caution">
    <text evidence="1">The sequence shown here is derived from an EMBL/GenBank/DDBJ whole genome shotgun (WGS) entry which is preliminary data.</text>
</comment>
<proteinExistence type="predicted"/>
<organism evidence="1 2">
    <name type="scientific">Pontixanthobacter rizhaonensis</name>
    <dbReference type="NCBI Taxonomy" id="2730337"/>
    <lineage>
        <taxon>Bacteria</taxon>
        <taxon>Pseudomonadati</taxon>
        <taxon>Pseudomonadota</taxon>
        <taxon>Alphaproteobacteria</taxon>
        <taxon>Sphingomonadales</taxon>
        <taxon>Erythrobacteraceae</taxon>
        <taxon>Pontixanthobacter</taxon>
    </lineage>
</organism>
<dbReference type="Proteomes" id="UP000561181">
    <property type="component" value="Unassembled WGS sequence"/>
</dbReference>
<dbReference type="AlphaFoldDB" id="A0A848QBE6"/>
<dbReference type="InterPro" id="IPR036388">
    <property type="entry name" value="WH-like_DNA-bd_sf"/>
</dbReference>
<protein>
    <submittedName>
        <fullName evidence="1">Winged helix DNA-binding protein</fullName>
    </submittedName>
</protein>
<dbReference type="GO" id="GO:0003700">
    <property type="term" value="F:DNA-binding transcription factor activity"/>
    <property type="evidence" value="ECO:0007669"/>
    <property type="project" value="InterPro"/>
</dbReference>
<name>A0A848QBE6_9SPHN</name>
<sequence>MAQADFEYQPASIAPEAANDAAGVALAVSIYSDRAHMRDMMRDDAQAAGFRLGQVGDLDALLGKAAVPLGDVILLDCPIAGGGVLAALSRLDTRAAHSGSQLIVSTSVDGLDGVFGCLEQADMQLLVDPTRGERVIALGRALAKMPGMRLREINDEDRLTLIRLTEQVGQIAERLERMGAAGQSAHGGAFRFESPDPKFHGQTGQDGSERLVRAKRPSLPDPRLVRRIIRQRQARAKFFDGELFADPAWDMLLDLTAARAEHVRVSVTSLCIASGVPPTTALRWISQMVEAGLLERVEDESDKRRAFIALSDSAADAMARYFAELASDGAGLV</sequence>
<evidence type="ECO:0000313" key="2">
    <source>
        <dbReference type="Proteomes" id="UP000561181"/>
    </source>
</evidence>
<dbReference type="RefSeq" id="WP_170009838.1">
    <property type="nucleotide sequence ID" value="NZ_JABCRE010000002.1"/>
</dbReference>
<dbReference type="InterPro" id="IPR023187">
    <property type="entry name" value="Tscrpt_reg_MarR-type_CS"/>
</dbReference>
<evidence type="ECO:0000313" key="1">
    <source>
        <dbReference type="EMBL" id="NMW30841.1"/>
    </source>
</evidence>
<keyword evidence="1" id="KW-0238">DNA-binding</keyword>
<dbReference type="SUPFAM" id="SSF46785">
    <property type="entry name" value="Winged helix' DNA-binding domain"/>
    <property type="match status" value="1"/>
</dbReference>
<dbReference type="InterPro" id="IPR036390">
    <property type="entry name" value="WH_DNA-bd_sf"/>
</dbReference>